<keyword evidence="4 5" id="KW-0975">Bacterial flagellum</keyword>
<comment type="similarity">
    <text evidence="2 5">Belongs to the flagella basal body rod proteins family.</text>
</comment>
<evidence type="ECO:0000259" key="8">
    <source>
        <dbReference type="Pfam" id="PF07559"/>
    </source>
</evidence>
<feature type="domain" description="Flagellar basal-body/hook protein C-terminal" evidence="7">
    <location>
        <begin position="1166"/>
        <end position="1210"/>
    </location>
</feature>
<evidence type="ECO:0000259" key="7">
    <source>
        <dbReference type="Pfam" id="PF06429"/>
    </source>
</evidence>
<dbReference type="Proteomes" id="UP000714380">
    <property type="component" value="Unassembled WGS sequence"/>
</dbReference>
<dbReference type="Pfam" id="PF00460">
    <property type="entry name" value="Flg_bb_rod"/>
    <property type="match status" value="1"/>
</dbReference>
<protein>
    <recommendedName>
        <fullName evidence="3 5">Flagellar hook protein FlgE</fullName>
    </recommendedName>
</protein>
<keyword evidence="11" id="KW-1185">Reference proteome</keyword>
<name>A0ABS7ZLD3_9GAMM</name>
<keyword evidence="10" id="KW-0969">Cilium</keyword>
<dbReference type="InterPro" id="IPR001444">
    <property type="entry name" value="Flag_bb_rod_N"/>
</dbReference>
<proteinExistence type="inferred from homology"/>
<dbReference type="NCBIfam" id="TIGR03506">
    <property type="entry name" value="FlgEFG_subfam"/>
    <property type="match status" value="2"/>
</dbReference>
<dbReference type="Pfam" id="PF22692">
    <property type="entry name" value="LlgE_F_G_D1"/>
    <property type="match status" value="1"/>
</dbReference>
<evidence type="ECO:0000313" key="10">
    <source>
        <dbReference type="EMBL" id="MCA6062531.1"/>
    </source>
</evidence>
<evidence type="ECO:0000256" key="2">
    <source>
        <dbReference type="ARBA" id="ARBA00009677"/>
    </source>
</evidence>
<dbReference type="InterPro" id="IPR053967">
    <property type="entry name" value="LlgE_F_G-like_D1"/>
</dbReference>
<dbReference type="InterPro" id="IPR037058">
    <property type="entry name" value="Falgellar_hook_FlgE_sf"/>
</dbReference>
<dbReference type="InterPro" id="IPR037925">
    <property type="entry name" value="FlgE/F/G-like"/>
</dbReference>
<evidence type="ECO:0000259" key="6">
    <source>
        <dbReference type="Pfam" id="PF00460"/>
    </source>
</evidence>
<dbReference type="InterPro" id="IPR020013">
    <property type="entry name" value="Flagellar_FlgE/F/G"/>
</dbReference>
<evidence type="ECO:0000256" key="5">
    <source>
        <dbReference type="RuleBase" id="RU362116"/>
    </source>
</evidence>
<dbReference type="InterPro" id="IPR011491">
    <property type="entry name" value="FlgE_D2"/>
</dbReference>
<feature type="domain" description="Flagellar basal body rod protein N-terminal" evidence="6">
    <location>
        <begin position="4"/>
        <end position="33"/>
    </location>
</feature>
<evidence type="ECO:0000259" key="9">
    <source>
        <dbReference type="Pfam" id="PF22692"/>
    </source>
</evidence>
<evidence type="ECO:0000313" key="11">
    <source>
        <dbReference type="Proteomes" id="UP000714380"/>
    </source>
</evidence>
<keyword evidence="10" id="KW-0966">Cell projection</keyword>
<gene>
    <name evidence="10" type="ORF">I9W95_02815</name>
</gene>
<evidence type="ECO:0000256" key="1">
    <source>
        <dbReference type="ARBA" id="ARBA00004117"/>
    </source>
</evidence>
<dbReference type="SUPFAM" id="SSF117143">
    <property type="entry name" value="Flagellar hook protein flgE"/>
    <property type="match status" value="1"/>
</dbReference>
<dbReference type="InterPro" id="IPR010930">
    <property type="entry name" value="Flg_bb/hook_C_dom"/>
</dbReference>
<comment type="caution">
    <text evidence="10">The sequence shown here is derived from an EMBL/GenBank/DDBJ whole genome shotgun (WGS) entry which is preliminary data.</text>
</comment>
<dbReference type="PANTHER" id="PTHR30435">
    <property type="entry name" value="FLAGELLAR PROTEIN"/>
    <property type="match status" value="1"/>
</dbReference>
<comment type="function">
    <text evidence="5">A flexible structure which links the flagellar filament to the drive apparatus in the basal body.</text>
</comment>
<organism evidence="10 11">
    <name type="scientific">Thalassolituus marinus</name>
    <dbReference type="NCBI Taxonomy" id="671053"/>
    <lineage>
        <taxon>Bacteria</taxon>
        <taxon>Pseudomonadati</taxon>
        <taxon>Pseudomonadota</taxon>
        <taxon>Gammaproteobacteria</taxon>
        <taxon>Oceanospirillales</taxon>
        <taxon>Oceanospirillaceae</taxon>
        <taxon>Thalassolituus</taxon>
    </lineage>
</organism>
<dbReference type="PANTHER" id="PTHR30435:SF1">
    <property type="entry name" value="FLAGELLAR HOOK PROTEIN FLGE"/>
    <property type="match status" value="1"/>
</dbReference>
<keyword evidence="10" id="KW-0282">Flagellum</keyword>
<evidence type="ECO:0000256" key="4">
    <source>
        <dbReference type="ARBA" id="ARBA00023143"/>
    </source>
</evidence>
<reference evidence="10 11" key="1">
    <citation type="submission" date="2020-12" db="EMBL/GenBank/DDBJ databases">
        <title>Novel Thalassolituus-related marine hydrocarbonoclastic bacteria mediated algae-derived hydrocarbons mineralization in twilight zone of the northern South China Sea.</title>
        <authorList>
            <person name="Dong C."/>
        </authorList>
    </citation>
    <scope>NUCLEOTIDE SEQUENCE [LARGE SCALE GENOMIC DNA]</scope>
    <source>
        <strain evidence="10 11">IMCC1826</strain>
    </source>
</reference>
<dbReference type="RefSeq" id="WP_225671630.1">
    <property type="nucleotide sequence ID" value="NZ_JAEDAH010000011.1"/>
</dbReference>
<comment type="subcellular location">
    <subcellularLocation>
        <location evidence="1 5">Bacterial flagellum basal body</location>
    </subcellularLocation>
</comment>
<sequence>MAFNIGLSGIRAASTDLEVTGNNIANASTTGFKESRAEFSDVYTTTLLGTGVKPVGSGVMVDNVRQEFSQGNISGTENALDLAIDGNGFFVLEGSGSISYTRSGIFSLDKDGYVVANNGSRLQGYAANANGVVNGVLDDIRIQVANQPPRLTNLATAILNLDASESVLQEQGLQLVANGLAIGTADSGILESTTTILASAGQPTTAGIPAQMAFAGGAGLTVADVGTAGTVGTKTIDVDLGDGNGVQTITLTAIPAGSTEAEALTIIQQSIDAQLGSQQLTASVGGAGELVIERAGYSATDGSSFALTNSATWDALFGAAGAVTAGTAGSLLFVGSNALTADMTSVPGTSTTTRTTATPSLNIVASDPGEFAALTASNLYGALDVSTVGGNVLAFTVATESGATYPINLSEAAWLGASPGSGYAMLSVADAVAQINAQITATAGAGNEEVLAVNNAGFIEFQVQAPGNRGDYLQIANNSVSSVNYSLDNLGFYSGNRFDNGVEPVQANNEFQLEVTSTTGLGGGPFTLTIPPANYASLDDLAVAIQQQIDVYIGATGLSGKVTVDAVGGQLVFTNTNVGSGEGISITPTVAEPQAVAALGFDSLFTVTGEDEVDRTNSFRINLTVPAPDSDNRSGSVMISLDEEFRSVQQLAAAINRQLNSQDADAYIGVQATAVEVEPKTTPPQYQLQLRATEDGEASIITVTNITASGPDISESDLYALLQVNPDDNTLLTTGIEGVNNQYPETTVVLTDPDGEESTITIPEQAEANEIVALFNQYPGVTASALTTMTIPLSSYNSPGNNMVLTLNGQELESTSLEDIADEINSYRSTTLPGFEASINESGDLIITNEIGRDIKLAIDSPVVSDSLVVVGAENTGPVVLGGSSSAAEAAAVGGVVTFILNEDYMLSEPSPAISGIFGALTEDEFTPYTLNAFDPTDQDTYNHATSMTIYDSLGNSHVMTQYFVKEPLDPNRPNEENVWAMYVLIDGNDVGDPDATLPFPENLEPSRARYELFFNQDGSFDPVATGDIYITNWDPVDADGNPTGALSSVNVLEGGLPLSEPPVNSNFQIDLAGSTQFGSEFSVNEVSQNGYTTGRLTGLEVDDEGIIFARFTNGQAQTLGQVALATFRNPEGLTPLGDTSWGESFESGVPTIGSPQTASFGQIRSSALEDSNVDLSEELVGLIIAQRNFQASAKTIETTDQVTQTILNI</sequence>
<dbReference type="EMBL" id="JAEDAH010000011">
    <property type="protein sequence ID" value="MCA6062531.1"/>
    <property type="molecule type" value="Genomic_DNA"/>
</dbReference>
<accession>A0ABS7ZLD3</accession>
<feature type="domain" description="Flagellar hook protein FlgE/F/G-like D1" evidence="9">
    <location>
        <begin position="83"/>
        <end position="141"/>
    </location>
</feature>
<dbReference type="Gene3D" id="2.60.98.20">
    <property type="entry name" value="Flagellar hook protein FlgE"/>
    <property type="match status" value="1"/>
</dbReference>
<evidence type="ECO:0000256" key="3">
    <source>
        <dbReference type="ARBA" id="ARBA00019015"/>
    </source>
</evidence>
<feature type="domain" description="Flagellar hook protein FlgE D2" evidence="8">
    <location>
        <begin position="925"/>
        <end position="1092"/>
    </location>
</feature>
<dbReference type="Pfam" id="PF07559">
    <property type="entry name" value="FlgE_D2"/>
    <property type="match status" value="1"/>
</dbReference>
<dbReference type="Pfam" id="PF06429">
    <property type="entry name" value="Flg_bbr_C"/>
    <property type="match status" value="1"/>
</dbReference>